<keyword evidence="1" id="KW-0819">tRNA processing</keyword>
<accession>A0A0F9U8A4</accession>
<evidence type="ECO:0000259" key="3">
    <source>
        <dbReference type="Pfam" id="PF01702"/>
    </source>
</evidence>
<dbReference type="InterPro" id="IPR050076">
    <property type="entry name" value="ArchSynthase1/Queuine_TRR"/>
</dbReference>
<keyword evidence="2" id="KW-0175">Coiled coil</keyword>
<organism evidence="4">
    <name type="scientific">marine sediment metagenome</name>
    <dbReference type="NCBI Taxonomy" id="412755"/>
    <lineage>
        <taxon>unclassified sequences</taxon>
        <taxon>metagenomes</taxon>
        <taxon>ecological metagenomes</taxon>
    </lineage>
</organism>
<comment type="caution">
    <text evidence="4">The sequence shown here is derived from an EMBL/GenBank/DDBJ whole genome shotgun (WGS) entry which is preliminary data.</text>
</comment>
<dbReference type="InterPro" id="IPR002616">
    <property type="entry name" value="tRNA_ribo_trans-like"/>
</dbReference>
<feature type="coiled-coil region" evidence="2">
    <location>
        <begin position="137"/>
        <end position="164"/>
    </location>
</feature>
<dbReference type="InterPro" id="IPR036511">
    <property type="entry name" value="TGT-like_sf"/>
</dbReference>
<feature type="domain" description="tRNA-guanine(15) transglycosylase-like" evidence="3">
    <location>
        <begin position="45"/>
        <end position="388"/>
    </location>
</feature>
<dbReference type="NCBIfam" id="TIGR00449">
    <property type="entry name" value="tgt_general"/>
    <property type="match status" value="1"/>
</dbReference>
<dbReference type="EMBL" id="LAZR01001146">
    <property type="protein sequence ID" value="KKN49868.1"/>
    <property type="molecule type" value="Genomic_DNA"/>
</dbReference>
<name>A0A0F9U8A4_9ZZZZ</name>
<protein>
    <recommendedName>
        <fullName evidence="3">tRNA-guanine(15) transglycosylase-like domain-containing protein</fullName>
    </recommendedName>
</protein>
<dbReference type="PANTHER" id="PTHR46499">
    <property type="entry name" value="QUEUINE TRNA-RIBOSYLTRANSFERASE"/>
    <property type="match status" value="1"/>
</dbReference>
<proteinExistence type="predicted"/>
<gene>
    <name evidence="4" type="ORF">LCGC14_0638330</name>
</gene>
<dbReference type="Pfam" id="PF01702">
    <property type="entry name" value="TGT"/>
    <property type="match status" value="1"/>
</dbReference>
<dbReference type="SUPFAM" id="SSF51713">
    <property type="entry name" value="tRNA-guanine transglycosylase"/>
    <property type="match status" value="1"/>
</dbReference>
<evidence type="ECO:0000256" key="1">
    <source>
        <dbReference type="ARBA" id="ARBA00022694"/>
    </source>
</evidence>
<evidence type="ECO:0000313" key="4">
    <source>
        <dbReference type="EMBL" id="KKN49868.1"/>
    </source>
</evidence>
<dbReference type="GO" id="GO:0002099">
    <property type="term" value="P:tRNA wobble guanine modification"/>
    <property type="evidence" value="ECO:0007669"/>
    <property type="project" value="TreeGrafter"/>
</dbReference>
<reference evidence="4" key="1">
    <citation type="journal article" date="2015" name="Nature">
        <title>Complex archaea that bridge the gap between prokaryotes and eukaryotes.</title>
        <authorList>
            <person name="Spang A."/>
            <person name="Saw J.H."/>
            <person name="Jorgensen S.L."/>
            <person name="Zaremba-Niedzwiedzka K."/>
            <person name="Martijn J."/>
            <person name="Lind A.E."/>
            <person name="van Eijk R."/>
            <person name="Schleper C."/>
            <person name="Guy L."/>
            <person name="Ettema T.J."/>
        </authorList>
    </citation>
    <scope>NUCLEOTIDE SEQUENCE</scope>
</reference>
<dbReference type="GO" id="GO:0005737">
    <property type="term" value="C:cytoplasm"/>
    <property type="evidence" value="ECO:0007669"/>
    <property type="project" value="TreeGrafter"/>
</dbReference>
<dbReference type="Gene3D" id="3.20.20.105">
    <property type="entry name" value="Queuine tRNA-ribosyltransferase-like"/>
    <property type="match status" value="1"/>
</dbReference>
<sequence length="427" mass="49131">MNKIQFQILKHSGINHLGKLIKEKKEFFTPITWFGLSIIEPLEFQLEVFKKSNIEAFLSNAYDLYYTDKKGERGRLVKQLQKLDLIHKIDSGGFQLMKAEIKGTANKFPLTPKMVLSKQVEVGCDFGVQLDFPFGPNLSKSQKKKRLNKTLENLEQALKLIDHNDADFLLLPVIHTVSNDLELLEYGLREIENISGEVPKFIGVGSLVPLVKSMKGSKKNGIESFIYALITLRKLLPHSFIHAFGIGGTMAYLGILGGIDSYDSNGWIQKAAYGVVQLPGISDRFLKKEDHNRPYLIQGRKPRNSKNIVNEIDMFMKCKCSACQPFYKEIWNESEWKLKQKAFIGRDQSPKILRAIHNVSLYQSEIILMRKAIKNDRLEQFVRKRLRNSIYYKYVNFTKKLESKNIEDLSNFEKLLNSTNKEIADFL</sequence>
<evidence type="ECO:0000256" key="2">
    <source>
        <dbReference type="SAM" id="Coils"/>
    </source>
</evidence>
<dbReference type="AlphaFoldDB" id="A0A0F9U8A4"/>
<dbReference type="PANTHER" id="PTHR46499:SF1">
    <property type="entry name" value="QUEUINE TRNA-RIBOSYLTRANSFERASE"/>
    <property type="match status" value="1"/>
</dbReference>